<dbReference type="EMBL" id="AP024748">
    <property type="protein sequence ID" value="BCY26557.1"/>
    <property type="molecule type" value="Genomic_DNA"/>
</dbReference>
<evidence type="ECO:0000313" key="2">
    <source>
        <dbReference type="Proteomes" id="UP000825072"/>
    </source>
</evidence>
<accession>A0AAD1NW13</accession>
<name>A0AAD1NW13_9ACTN</name>
<organism evidence="1 2">
    <name type="scientific">Cutibacterium modestum</name>
    <dbReference type="NCBI Taxonomy" id="2559073"/>
    <lineage>
        <taxon>Bacteria</taxon>
        <taxon>Bacillati</taxon>
        <taxon>Actinomycetota</taxon>
        <taxon>Actinomycetes</taxon>
        <taxon>Propionibacteriales</taxon>
        <taxon>Propionibacteriaceae</taxon>
        <taxon>Cutibacterium</taxon>
    </lineage>
</organism>
<dbReference type="AlphaFoldDB" id="A0AAD1NW13"/>
<geneLocation type="plasmid" evidence="1">
    <name>pKB17-24694</name>
</geneLocation>
<proteinExistence type="predicted"/>
<evidence type="ECO:0008006" key="3">
    <source>
        <dbReference type="Google" id="ProtNLM"/>
    </source>
</evidence>
<sequence length="92" mass="9982">MRVSRSVNLTREQVRAQLRLFTAISAVQQDGLVVPCTDDPPSWDKESMNPAACNGCPVFKLCTVYAATGAVRHGIIAGHHAYELTCHKETAA</sequence>
<dbReference type="RefSeq" id="WP_002526510.1">
    <property type="nucleotide sequence ID" value="NZ_AP024748.1"/>
</dbReference>
<reference evidence="1" key="1">
    <citation type="submission" date="2021-06" db="EMBL/GenBank/DDBJ databases">
        <title>Genome sequence of Cutibacterium modestum strain KB17-24694.</title>
        <authorList>
            <person name="Dekio I."/>
            <person name="Asahina A."/>
            <person name="Nishida M."/>
        </authorList>
    </citation>
    <scope>NUCLEOTIDE SEQUENCE</scope>
    <source>
        <strain evidence="1">KB17-24694</strain>
        <plasmid evidence="1">pKB17-24694</plasmid>
    </source>
</reference>
<dbReference type="GeneID" id="92881817"/>
<protein>
    <recommendedName>
        <fullName evidence="3">4Fe-4S Wbl-type domain-containing protein</fullName>
    </recommendedName>
</protein>
<evidence type="ECO:0000313" key="1">
    <source>
        <dbReference type="EMBL" id="BCY26557.1"/>
    </source>
</evidence>
<gene>
    <name evidence="1" type="ORF">KB1_25470</name>
</gene>
<dbReference type="Proteomes" id="UP000825072">
    <property type="component" value="Chromosome 2"/>
</dbReference>
<keyword evidence="1" id="KW-0614">Plasmid</keyword>